<feature type="domain" description="Aminoglycoside phosphotransferase" evidence="2">
    <location>
        <begin position="9"/>
        <end position="123"/>
    </location>
</feature>
<feature type="region of interest" description="Disordered" evidence="1">
    <location>
        <begin position="169"/>
        <end position="199"/>
    </location>
</feature>
<dbReference type="EMBL" id="AEJB01000093">
    <property type="protein sequence ID" value="ELP70296.1"/>
    <property type="molecule type" value="Genomic_DNA"/>
</dbReference>
<protein>
    <recommendedName>
        <fullName evidence="2">Aminoglycoside phosphotransferase domain-containing protein</fullName>
    </recommendedName>
</protein>
<dbReference type="InterPro" id="IPR002575">
    <property type="entry name" value="Aminoglycoside_PTrfase"/>
</dbReference>
<dbReference type="STRING" id="85558.T45_08516"/>
<dbReference type="PATRIC" id="fig|698760.3.peg.1058"/>
<keyword evidence="4" id="KW-1185">Reference proteome</keyword>
<feature type="compositionally biased region" description="Low complexity" evidence="1">
    <location>
        <begin position="23"/>
        <end position="35"/>
    </location>
</feature>
<dbReference type="Pfam" id="PF01636">
    <property type="entry name" value="APH"/>
    <property type="match status" value="1"/>
</dbReference>
<evidence type="ECO:0000313" key="3">
    <source>
        <dbReference type="EMBL" id="ELP70296.1"/>
    </source>
</evidence>
<dbReference type="AlphaFoldDB" id="L7FGU7"/>
<name>L7FGU7_STRT8</name>
<comment type="caution">
    <text evidence="3">The sequence shown here is derived from an EMBL/GenBank/DDBJ whole genome shotgun (WGS) entry which is preliminary data.</text>
</comment>
<feature type="compositionally biased region" description="Basic and acidic residues" evidence="1">
    <location>
        <begin position="36"/>
        <end position="48"/>
    </location>
</feature>
<sequence length="199" mass="19954">MPDEPADRAPVTQVADTVAASLTAPHRPAPTGAPAGRDRGGPPTDHAEGFAGQLAAATEPGLIPDPDAVPAVREDAAAPHWTGPALWLHGDPHPANVLTPDGALCGVIDFGDLCAGDPPCDLAAPRIPQPDGTADRLYGAYRPTPDAATLRGPRGCAVLRALSGILMADANVRGGPGGKPTGPRPATPSPPEGLPLMGS</sequence>
<evidence type="ECO:0000256" key="1">
    <source>
        <dbReference type="SAM" id="MobiDB-lite"/>
    </source>
</evidence>
<feature type="region of interest" description="Disordered" evidence="1">
    <location>
        <begin position="1"/>
        <end position="48"/>
    </location>
</feature>
<dbReference type="SUPFAM" id="SSF56112">
    <property type="entry name" value="Protein kinase-like (PK-like)"/>
    <property type="match status" value="1"/>
</dbReference>
<accession>L7FGU7</accession>
<dbReference type="RefSeq" id="WP_006374416.1">
    <property type="nucleotide sequence ID" value="NZ_AEJB01000093.1"/>
</dbReference>
<reference evidence="3 4" key="1">
    <citation type="journal article" date="2011" name="Plasmid">
        <title>Streptomyces turgidiscabies Car8 contains a modular pathogenicity island that shares virulence genes with other actinobacterial plant pathogens.</title>
        <authorList>
            <person name="Huguet-Tapia J.C."/>
            <person name="Badger J.H."/>
            <person name="Loria R."/>
            <person name="Pettis G.S."/>
        </authorList>
    </citation>
    <scope>NUCLEOTIDE SEQUENCE [LARGE SCALE GENOMIC DNA]</scope>
    <source>
        <strain evidence="3 4">Car8</strain>
    </source>
</reference>
<evidence type="ECO:0000259" key="2">
    <source>
        <dbReference type="Pfam" id="PF01636"/>
    </source>
</evidence>
<dbReference type="Gene3D" id="3.90.1200.10">
    <property type="match status" value="1"/>
</dbReference>
<organism evidence="3 4">
    <name type="scientific">Streptomyces turgidiscabies (strain Car8)</name>
    <dbReference type="NCBI Taxonomy" id="698760"/>
    <lineage>
        <taxon>Bacteria</taxon>
        <taxon>Bacillati</taxon>
        <taxon>Actinomycetota</taxon>
        <taxon>Actinomycetes</taxon>
        <taxon>Kitasatosporales</taxon>
        <taxon>Streptomycetaceae</taxon>
        <taxon>Streptomyces</taxon>
    </lineage>
</organism>
<evidence type="ECO:0000313" key="4">
    <source>
        <dbReference type="Proteomes" id="UP000010931"/>
    </source>
</evidence>
<dbReference type="Proteomes" id="UP000010931">
    <property type="component" value="Unassembled WGS sequence"/>
</dbReference>
<dbReference type="GeneID" id="97403857"/>
<dbReference type="InterPro" id="IPR011009">
    <property type="entry name" value="Kinase-like_dom_sf"/>
</dbReference>
<proteinExistence type="predicted"/>
<gene>
    <name evidence="3" type="ORF">STRTUCAR8_09901</name>
</gene>
<feature type="compositionally biased region" description="Pro residues" evidence="1">
    <location>
        <begin position="182"/>
        <end position="193"/>
    </location>
</feature>